<protein>
    <submittedName>
        <fullName evidence="2">Uncharacterized protein</fullName>
    </submittedName>
</protein>
<dbReference type="STRING" id="1860102.ACCAA_560005"/>
<feature type="compositionally biased region" description="Low complexity" evidence="1">
    <location>
        <begin position="10"/>
        <end position="25"/>
    </location>
</feature>
<dbReference type="AlphaFoldDB" id="A0A1A8XT91"/>
<dbReference type="Proteomes" id="UP000199169">
    <property type="component" value="Unassembled WGS sequence"/>
</dbReference>
<sequence>MKNNPRLPTASAPRAASGARRLPAPWRQRHRRTPGSCSTVRARRPAPPVAARRRRQAGRAAALRGQQRVCAFSGQSRHGKRPMVAGNVPSARRKASAARPDRLADGDSRRHRIHLLRQHSAGSTFGWVPGRRPPSELLVAQKLKPLPFYPAIPEVGFVRAQGQAVGLDRPGNFCHCGLRLFYRLFHALAEDDEVVRVAHHALTQPSHVFVEASIAGLR</sequence>
<gene>
    <name evidence="2" type="ORF">ACCAA_560005</name>
</gene>
<feature type="region of interest" description="Disordered" evidence="1">
    <location>
        <begin position="1"/>
        <end position="109"/>
    </location>
</feature>
<feature type="compositionally biased region" description="Basic and acidic residues" evidence="1">
    <location>
        <begin position="99"/>
        <end position="108"/>
    </location>
</feature>
<organism evidence="2 3">
    <name type="scientific">Candidatus Accumulibacter aalborgensis</name>
    <dbReference type="NCBI Taxonomy" id="1860102"/>
    <lineage>
        <taxon>Bacteria</taxon>
        <taxon>Pseudomonadati</taxon>
        <taxon>Pseudomonadota</taxon>
        <taxon>Betaproteobacteria</taxon>
        <taxon>Candidatus Accumulibacter</taxon>
    </lineage>
</organism>
<feature type="compositionally biased region" description="Low complexity" evidence="1">
    <location>
        <begin position="58"/>
        <end position="69"/>
    </location>
</feature>
<reference evidence="3" key="1">
    <citation type="submission" date="2016-06" db="EMBL/GenBank/DDBJ databases">
        <authorList>
            <person name="McIlroy S.J."/>
            <person name="Karst S.M."/>
            <person name="Albertsen M."/>
        </authorList>
    </citation>
    <scope>NUCLEOTIDE SEQUENCE [LARGE SCALE GENOMIC DNA]</scope>
</reference>
<evidence type="ECO:0000313" key="2">
    <source>
        <dbReference type="EMBL" id="SBT08299.1"/>
    </source>
</evidence>
<evidence type="ECO:0000313" key="3">
    <source>
        <dbReference type="Proteomes" id="UP000199169"/>
    </source>
</evidence>
<name>A0A1A8XT91_9PROT</name>
<evidence type="ECO:0000256" key="1">
    <source>
        <dbReference type="SAM" id="MobiDB-lite"/>
    </source>
</evidence>
<dbReference type="EMBL" id="FLQX01000134">
    <property type="protein sequence ID" value="SBT08299.1"/>
    <property type="molecule type" value="Genomic_DNA"/>
</dbReference>
<proteinExistence type="predicted"/>
<keyword evidence="3" id="KW-1185">Reference proteome</keyword>
<accession>A0A1A8XT91</accession>